<keyword evidence="4 8" id="KW-0067">ATP-binding</keyword>
<dbReference type="InterPro" id="IPR015854">
    <property type="entry name" value="ABC_transpr_LolD-like"/>
</dbReference>
<dbReference type="GO" id="GO:0005886">
    <property type="term" value="C:plasma membrane"/>
    <property type="evidence" value="ECO:0007669"/>
    <property type="project" value="TreeGrafter"/>
</dbReference>
<dbReference type="GO" id="GO:0015416">
    <property type="term" value="F:ABC-type phosphonate transporter activity"/>
    <property type="evidence" value="ECO:0007669"/>
    <property type="project" value="InterPro"/>
</dbReference>
<evidence type="ECO:0000259" key="7">
    <source>
        <dbReference type="PROSITE" id="PS50893"/>
    </source>
</evidence>
<keyword evidence="5" id="KW-1278">Translocase</keyword>
<dbReference type="InterPro" id="IPR017871">
    <property type="entry name" value="ABC_transporter-like_CS"/>
</dbReference>
<keyword evidence="6" id="KW-0472">Membrane</keyword>
<gene>
    <name evidence="8" type="primary">phnC</name>
    <name evidence="8" type="ORF">C5613_34780</name>
</gene>
<dbReference type="PROSITE" id="PS50893">
    <property type="entry name" value="ABC_TRANSPORTER_2"/>
    <property type="match status" value="1"/>
</dbReference>
<dbReference type="GO" id="GO:0005524">
    <property type="term" value="F:ATP binding"/>
    <property type="evidence" value="ECO:0007669"/>
    <property type="project" value="UniProtKB-KW"/>
</dbReference>
<dbReference type="InterPro" id="IPR012693">
    <property type="entry name" value="ABC_transpr_PhnC"/>
</dbReference>
<dbReference type="SMART" id="SM00382">
    <property type="entry name" value="AAA"/>
    <property type="match status" value="1"/>
</dbReference>
<dbReference type="RefSeq" id="WP_105421540.1">
    <property type="nucleotide sequence ID" value="NZ_PUIO01000058.1"/>
</dbReference>
<dbReference type="AlphaFoldDB" id="A0A2S8IR84"/>
<keyword evidence="2" id="KW-1003">Cell membrane</keyword>
<evidence type="ECO:0000256" key="5">
    <source>
        <dbReference type="ARBA" id="ARBA00022967"/>
    </source>
</evidence>
<proteinExistence type="predicted"/>
<dbReference type="EMBL" id="PUIO01000058">
    <property type="protein sequence ID" value="PQP17284.1"/>
    <property type="molecule type" value="Genomic_DNA"/>
</dbReference>
<sequence length="262" mass="28482">MTSTRNEPSRVEADAVSYRYPDGTAALHEVSVRVAPGEIVAVLGRSGAGKSTLMRCLAGLEAPTSGRVLHDGVDRSGLRGRAKRRAHARVGLVFQEFQLVERATVLSNALIGRLAYQPLLPSLVHFVRRSDREIAVESVRQLGLEEQLRKRADALSGGQRQRVAIARALTQQPDMLLADEPVANLDPVLARGVVDDIVRLARNEGLTAVLNLHDVELARRVADRLVGLRAGRLVFDRSTETISDADLDLLYADPAHTLAGVQ</sequence>
<evidence type="ECO:0000256" key="4">
    <source>
        <dbReference type="ARBA" id="ARBA00022840"/>
    </source>
</evidence>
<dbReference type="Proteomes" id="UP000239290">
    <property type="component" value="Unassembled WGS sequence"/>
</dbReference>
<keyword evidence="1" id="KW-0813">Transport</keyword>
<dbReference type="InterPro" id="IPR027417">
    <property type="entry name" value="P-loop_NTPase"/>
</dbReference>
<comment type="caution">
    <text evidence="8">The sequence shown here is derived from an EMBL/GenBank/DDBJ whole genome shotgun (WGS) entry which is preliminary data.</text>
</comment>
<dbReference type="GO" id="GO:0016887">
    <property type="term" value="F:ATP hydrolysis activity"/>
    <property type="evidence" value="ECO:0007669"/>
    <property type="project" value="InterPro"/>
</dbReference>
<evidence type="ECO:0000313" key="9">
    <source>
        <dbReference type="Proteomes" id="UP000239290"/>
    </source>
</evidence>
<dbReference type="PANTHER" id="PTHR24220">
    <property type="entry name" value="IMPORT ATP-BINDING PROTEIN"/>
    <property type="match status" value="1"/>
</dbReference>
<name>A0A2S8IR84_RHOOP</name>
<dbReference type="SUPFAM" id="SSF52540">
    <property type="entry name" value="P-loop containing nucleoside triphosphate hydrolases"/>
    <property type="match status" value="1"/>
</dbReference>
<protein>
    <submittedName>
        <fullName evidence="8">Phosphonate ABC transporter ATP-binding protein</fullName>
    </submittedName>
</protein>
<dbReference type="Gene3D" id="3.40.50.300">
    <property type="entry name" value="P-loop containing nucleotide triphosphate hydrolases"/>
    <property type="match status" value="1"/>
</dbReference>
<dbReference type="PROSITE" id="PS00211">
    <property type="entry name" value="ABC_TRANSPORTER_1"/>
    <property type="match status" value="1"/>
</dbReference>
<organism evidence="8 9">
    <name type="scientific">Rhodococcus opacus</name>
    <name type="common">Nocardia opaca</name>
    <dbReference type="NCBI Taxonomy" id="37919"/>
    <lineage>
        <taxon>Bacteria</taxon>
        <taxon>Bacillati</taxon>
        <taxon>Actinomycetota</taxon>
        <taxon>Actinomycetes</taxon>
        <taxon>Mycobacteriales</taxon>
        <taxon>Nocardiaceae</taxon>
        <taxon>Rhodococcus</taxon>
    </lineage>
</organism>
<evidence type="ECO:0000256" key="1">
    <source>
        <dbReference type="ARBA" id="ARBA00022448"/>
    </source>
</evidence>
<feature type="domain" description="ABC transporter" evidence="7">
    <location>
        <begin position="11"/>
        <end position="255"/>
    </location>
</feature>
<evidence type="ECO:0000256" key="3">
    <source>
        <dbReference type="ARBA" id="ARBA00022741"/>
    </source>
</evidence>
<evidence type="ECO:0000256" key="2">
    <source>
        <dbReference type="ARBA" id="ARBA00022475"/>
    </source>
</evidence>
<keyword evidence="3" id="KW-0547">Nucleotide-binding</keyword>
<dbReference type="Pfam" id="PF00005">
    <property type="entry name" value="ABC_tran"/>
    <property type="match status" value="1"/>
</dbReference>
<evidence type="ECO:0000313" key="8">
    <source>
        <dbReference type="EMBL" id="PQP17284.1"/>
    </source>
</evidence>
<dbReference type="CDD" id="cd03256">
    <property type="entry name" value="ABC_PhnC_transporter"/>
    <property type="match status" value="1"/>
</dbReference>
<dbReference type="InterPro" id="IPR003593">
    <property type="entry name" value="AAA+_ATPase"/>
</dbReference>
<reference evidence="9" key="1">
    <citation type="submission" date="2018-02" db="EMBL/GenBank/DDBJ databases">
        <title>Draft genome sequencing of Rhodococcus opacus KU647198.</title>
        <authorList>
            <person name="Zheng B.-X."/>
        </authorList>
    </citation>
    <scope>NUCLEOTIDE SEQUENCE [LARGE SCALE GENOMIC DNA]</scope>
    <source>
        <strain evidence="9">04-OD7</strain>
    </source>
</reference>
<dbReference type="InterPro" id="IPR003439">
    <property type="entry name" value="ABC_transporter-like_ATP-bd"/>
</dbReference>
<evidence type="ECO:0000256" key="6">
    <source>
        <dbReference type="ARBA" id="ARBA00023136"/>
    </source>
</evidence>
<dbReference type="NCBIfam" id="TIGR02315">
    <property type="entry name" value="ABC_phnC"/>
    <property type="match status" value="1"/>
</dbReference>
<accession>A0A2S8IR84</accession>